<dbReference type="AlphaFoldDB" id="A0A1L8D337"/>
<sequence length="165" mass="18551">MEPYERKVAGLLVVSRNFLPGIKLLPFNEIKALSEKVVLIKSKDALKKPDQSSGLLELWKKGPRLFGQKVIAEDGSYLGQMENFTFEPSTGEIIEIIIAPGLMRLGPRYRLKSSYILTIGKDAVVVKREGREALTSIPGKFSNTFFKIKENLARWGKAIIKKQDD</sequence>
<accession>A0A1L8D337</accession>
<dbReference type="Proteomes" id="UP000187338">
    <property type="component" value="Unassembled WGS sequence"/>
</dbReference>
<evidence type="ECO:0000313" key="2">
    <source>
        <dbReference type="EMBL" id="GAV25573.1"/>
    </source>
</evidence>
<evidence type="ECO:0000313" key="3">
    <source>
        <dbReference type="Proteomes" id="UP000187338"/>
    </source>
</evidence>
<feature type="domain" description="PRC-barrel" evidence="1">
    <location>
        <begin position="64"/>
        <end position="127"/>
    </location>
</feature>
<name>A0A1L8D337_9THEO</name>
<dbReference type="Gene3D" id="2.30.30.240">
    <property type="entry name" value="PRC-barrel domain"/>
    <property type="match status" value="1"/>
</dbReference>
<dbReference type="SUPFAM" id="SSF50346">
    <property type="entry name" value="PRC-barrel domain"/>
    <property type="match status" value="1"/>
</dbReference>
<organism evidence="2 3">
    <name type="scientific">Carboxydothermus islandicus</name>
    <dbReference type="NCBI Taxonomy" id="661089"/>
    <lineage>
        <taxon>Bacteria</taxon>
        <taxon>Bacillati</taxon>
        <taxon>Bacillota</taxon>
        <taxon>Clostridia</taxon>
        <taxon>Thermoanaerobacterales</taxon>
        <taxon>Thermoanaerobacteraceae</taxon>
        <taxon>Carboxydothermus</taxon>
    </lineage>
</organism>
<reference evidence="3" key="1">
    <citation type="submission" date="2016-12" db="EMBL/GenBank/DDBJ databases">
        <title>Draft Genome Sequences od Carboxydothermus pertinax and islandicus, Hydrogenogenic Carboxydotrophic Bacteria.</title>
        <authorList>
            <person name="Fukuyama Y."/>
            <person name="Ohmae K."/>
            <person name="Yoneda Y."/>
            <person name="Yoshida T."/>
            <person name="Sako Y."/>
        </authorList>
    </citation>
    <scope>NUCLEOTIDE SEQUENCE [LARGE SCALE GENOMIC DNA]</scope>
    <source>
        <strain evidence="3">SET</strain>
    </source>
</reference>
<dbReference type="STRING" id="661089.ciss_15060"/>
<protein>
    <recommendedName>
        <fullName evidence="1">PRC-barrel domain-containing protein</fullName>
    </recommendedName>
</protein>
<proteinExistence type="predicted"/>
<comment type="caution">
    <text evidence="2">The sequence shown here is derived from an EMBL/GenBank/DDBJ whole genome shotgun (WGS) entry which is preliminary data.</text>
</comment>
<dbReference type="InterPro" id="IPR011033">
    <property type="entry name" value="PRC_barrel-like_sf"/>
</dbReference>
<dbReference type="Pfam" id="PF05239">
    <property type="entry name" value="PRC"/>
    <property type="match status" value="1"/>
</dbReference>
<dbReference type="EMBL" id="BDJL01000049">
    <property type="protein sequence ID" value="GAV25573.1"/>
    <property type="molecule type" value="Genomic_DNA"/>
</dbReference>
<keyword evidence="3" id="KW-1185">Reference proteome</keyword>
<dbReference type="InterPro" id="IPR027275">
    <property type="entry name" value="PRC-brl_dom"/>
</dbReference>
<gene>
    <name evidence="2" type="ORF">ciss_15060</name>
</gene>
<evidence type="ECO:0000259" key="1">
    <source>
        <dbReference type="Pfam" id="PF05239"/>
    </source>
</evidence>